<feature type="transmembrane region" description="Helical" evidence="2">
    <location>
        <begin position="100"/>
        <end position="121"/>
    </location>
</feature>
<feature type="coiled-coil region" evidence="1">
    <location>
        <begin position="331"/>
        <end position="361"/>
    </location>
</feature>
<keyword evidence="2" id="KW-0812">Transmembrane</keyword>
<organism evidence="3 4">
    <name type="scientific">Ruminococcus albus 8</name>
    <dbReference type="NCBI Taxonomy" id="246199"/>
    <lineage>
        <taxon>Bacteria</taxon>
        <taxon>Bacillati</taxon>
        <taxon>Bacillota</taxon>
        <taxon>Clostridia</taxon>
        <taxon>Eubacteriales</taxon>
        <taxon>Oscillospiraceae</taxon>
        <taxon>Ruminococcus</taxon>
    </lineage>
</organism>
<keyword evidence="1" id="KW-0175">Coiled coil</keyword>
<dbReference type="STRING" id="246199.CUS_7976"/>
<evidence type="ECO:0000313" key="4">
    <source>
        <dbReference type="Proteomes" id="UP000004259"/>
    </source>
</evidence>
<proteinExistence type="predicted"/>
<feature type="transmembrane region" description="Helical" evidence="2">
    <location>
        <begin position="128"/>
        <end position="147"/>
    </location>
</feature>
<comment type="caution">
    <text evidence="3">The sequence shown here is derived from an EMBL/GenBank/DDBJ whole genome shotgun (WGS) entry which is preliminary data.</text>
</comment>
<feature type="transmembrane region" description="Helical" evidence="2">
    <location>
        <begin position="206"/>
        <end position="224"/>
    </location>
</feature>
<evidence type="ECO:0000313" key="3">
    <source>
        <dbReference type="EMBL" id="EGC03583.1"/>
    </source>
</evidence>
<sequence length="551" mass="62522">MPIDRKHRREMLFGAGAVLFSGIFRLVLEDTVISYHCILALILLTVYLIWLFSSRRRFPQRGMRRLLTASALLMMVWCIVKTIRYEFIPADSFLSRQIWYWYYFPVIMLPLLLLMATFYIGRTDSYELPAASPVAFIPATLLAAGIATNDLHQLAFRFEHGIPNTDDRYSYGPLYYCAIGSMIFCLCGILFKTLRGCTRKQFRRSFVIPAGVTTMAGLYLLLYTNDKNPLLFQRMYEFPDMTCLFFVSFWESLVMTHMLPSNDGHEEFFKASLINAGLADSEMNVVLHGENSPLPDKEQLKEAENGEVIKDGMLLKVQPVKGGYFYWAEDIRELQQINMQLEETRSYLEEENAMLDEAQHLEEGRRRTAEQNKLYDSISRRLKPNFDRLSERLEVLPDDEEGFRNSMKRAAIDAVFIKRCSNLLLLAGSDGYIDSGELALSVGESLGYLELSGIFGNAEIPRGKKLTADTVLLMYELFQAAVENALPALNAVMVTLDFGNGIDYRIELDNEDKPELSAFEKRTALLGGRISAESSDGSCFITFSVKGGGGE</sequence>
<dbReference type="Proteomes" id="UP000004259">
    <property type="component" value="Unassembled WGS sequence"/>
</dbReference>
<keyword evidence="2" id="KW-1133">Transmembrane helix</keyword>
<evidence type="ECO:0000256" key="1">
    <source>
        <dbReference type="SAM" id="Coils"/>
    </source>
</evidence>
<feature type="transmembrane region" description="Helical" evidence="2">
    <location>
        <begin position="12"/>
        <end position="27"/>
    </location>
</feature>
<dbReference type="EMBL" id="ADKM02000062">
    <property type="protein sequence ID" value="EGC03583.1"/>
    <property type="molecule type" value="Genomic_DNA"/>
</dbReference>
<keyword evidence="4" id="KW-1185">Reference proteome</keyword>
<dbReference type="RefSeq" id="WP_002848332.1">
    <property type="nucleotide sequence ID" value="NZ_ADKM02000062.1"/>
</dbReference>
<name>E9SAL4_RUMAL</name>
<reference evidence="3 4" key="1">
    <citation type="submission" date="2011-02" db="EMBL/GenBank/DDBJ databases">
        <authorList>
            <person name="Nelson K.E."/>
            <person name="Sutton G."/>
            <person name="Torralba M."/>
            <person name="Durkin S."/>
            <person name="Harkins D."/>
            <person name="Montgomery R."/>
            <person name="Ziemer C."/>
            <person name="Klaassens E."/>
            <person name="Ocuiv P."/>
            <person name="Morrison M."/>
        </authorList>
    </citation>
    <scope>NUCLEOTIDE SEQUENCE [LARGE SCALE GENOMIC DNA]</scope>
    <source>
        <strain evidence="3 4">8</strain>
    </source>
</reference>
<keyword evidence="2" id="KW-0472">Membrane</keyword>
<evidence type="ECO:0000256" key="2">
    <source>
        <dbReference type="SAM" id="Phobius"/>
    </source>
</evidence>
<dbReference type="AlphaFoldDB" id="E9SAL4"/>
<feature type="transmembrane region" description="Helical" evidence="2">
    <location>
        <begin position="33"/>
        <end position="54"/>
    </location>
</feature>
<feature type="transmembrane region" description="Helical" evidence="2">
    <location>
        <begin position="66"/>
        <end position="88"/>
    </location>
</feature>
<accession>E9SAL4</accession>
<protein>
    <submittedName>
        <fullName evidence="3">Conserved domain protein</fullName>
    </submittedName>
</protein>
<dbReference type="OrthoDB" id="3196489at2"/>
<dbReference type="eggNOG" id="ENOG502Z9M2">
    <property type="taxonomic scope" value="Bacteria"/>
</dbReference>
<gene>
    <name evidence="3" type="ORF">CUS_7976</name>
</gene>
<feature type="transmembrane region" description="Helical" evidence="2">
    <location>
        <begin position="173"/>
        <end position="194"/>
    </location>
</feature>